<reference evidence="2 3" key="1">
    <citation type="submission" date="2024-07" db="EMBL/GenBank/DDBJ databases">
        <authorList>
            <person name="Dulla G.F.J."/>
            <person name="Delorm J.G."/>
        </authorList>
    </citation>
    <scope>NUCLEOTIDE SEQUENCE [LARGE SCALE GENOMIC DNA]</scope>
    <source>
        <strain evidence="2 3">JGD 233</strain>
    </source>
</reference>
<feature type="chain" id="PRO_5046869048" evidence="1">
    <location>
        <begin position="30"/>
        <end position="131"/>
    </location>
</feature>
<accession>A0ABV3N4Y8</accession>
<comment type="caution">
    <text evidence="2">The sequence shown here is derived from an EMBL/GenBank/DDBJ whole genome shotgun (WGS) entry which is preliminary data.</text>
</comment>
<sequence>MAWMRVASIKILLSLVVFLIAGICLNASANAESTEVFDGERFIITITEHCPEGFVSCENVTFVSKNKKTGSGITLKGKTVNINCPATCDFRGYEFKNGLYTYSLLTNDFAGWNLSVFKGNKLLSTDTGKME</sequence>
<feature type="signal peptide" evidence="1">
    <location>
        <begin position="1"/>
        <end position="29"/>
    </location>
</feature>
<gene>
    <name evidence="2" type="ORF">ABW286_16700</name>
</gene>
<evidence type="ECO:0000313" key="2">
    <source>
        <dbReference type="EMBL" id="MEW5290796.1"/>
    </source>
</evidence>
<organism evidence="2 3">
    <name type="scientific">Erwinia papayae</name>
    <dbReference type="NCBI Taxonomy" id="206499"/>
    <lineage>
        <taxon>Bacteria</taxon>
        <taxon>Pseudomonadati</taxon>
        <taxon>Pseudomonadota</taxon>
        <taxon>Gammaproteobacteria</taxon>
        <taxon>Enterobacterales</taxon>
        <taxon>Erwiniaceae</taxon>
        <taxon>Erwinia</taxon>
    </lineage>
</organism>
<keyword evidence="3" id="KW-1185">Reference proteome</keyword>
<proteinExistence type="predicted"/>
<evidence type="ECO:0000313" key="3">
    <source>
        <dbReference type="Proteomes" id="UP001554567"/>
    </source>
</evidence>
<dbReference type="EMBL" id="JBFKZN010000008">
    <property type="protein sequence ID" value="MEW5290796.1"/>
    <property type="molecule type" value="Genomic_DNA"/>
</dbReference>
<dbReference type="Proteomes" id="UP001554567">
    <property type="component" value="Unassembled WGS sequence"/>
</dbReference>
<dbReference type="RefSeq" id="WP_367168152.1">
    <property type="nucleotide sequence ID" value="NZ_JBFKZN010000008.1"/>
</dbReference>
<keyword evidence="1" id="KW-0732">Signal</keyword>
<protein>
    <submittedName>
        <fullName evidence="2">Uncharacterized protein</fullName>
    </submittedName>
</protein>
<name>A0ABV3N4Y8_9GAMM</name>
<evidence type="ECO:0000256" key="1">
    <source>
        <dbReference type="SAM" id="SignalP"/>
    </source>
</evidence>